<comment type="similarity">
    <text evidence="2 5">Belongs to the RxLR effector family.</text>
</comment>
<dbReference type="EMBL" id="JN254056">
    <property type="protein sequence ID" value="AEK80869.1"/>
    <property type="molecule type" value="Genomic_DNA"/>
</dbReference>
<dbReference type="VEuPathDB" id="FungiDB:PHYSODRAFT_285870"/>
<evidence type="ECO:0000256" key="3">
    <source>
        <dbReference type="ARBA" id="ARBA00022525"/>
    </source>
</evidence>
<dbReference type="InterPro" id="IPR031825">
    <property type="entry name" value="RXLR"/>
</dbReference>
<reference evidence="6" key="1">
    <citation type="journal article" date="2011" name="Plant Cell">
        <title>Transcriptional programming and functional interactions within the Phytophthora sojae RXLR effector repertoire.</title>
        <authorList>
            <person name="Wang Q."/>
            <person name="Han C."/>
            <person name="Ferreira A.O."/>
            <person name="Yu X."/>
            <person name="Ye W."/>
            <person name="Tripathy S."/>
            <person name="Kale S.D."/>
            <person name="Gu B."/>
            <person name="Sheng Y."/>
            <person name="Sui Y."/>
            <person name="Wang X."/>
            <person name="Zhang Z."/>
            <person name="Cheng B."/>
            <person name="Dong S."/>
            <person name="Shan W."/>
            <person name="Zheng X."/>
            <person name="Dou D."/>
            <person name="Tyler B.M."/>
            <person name="Wang Y."/>
        </authorList>
    </citation>
    <scope>NUCLEOTIDE SEQUENCE</scope>
    <source>
        <strain evidence="6">P7064</strain>
    </source>
</reference>
<comment type="subcellular location">
    <subcellularLocation>
        <location evidence="1 5">Secreted</location>
    </subcellularLocation>
</comment>
<gene>
    <name evidence="6" type="primary">Avh</name>
</gene>
<protein>
    <recommendedName>
        <fullName evidence="5">RxLR effector protein</fullName>
    </recommendedName>
</protein>
<accession>G1FRY1</accession>
<evidence type="ECO:0000256" key="1">
    <source>
        <dbReference type="ARBA" id="ARBA00004613"/>
    </source>
</evidence>
<dbReference type="Pfam" id="PF16810">
    <property type="entry name" value="RXLR"/>
    <property type="match status" value="1"/>
</dbReference>
<sequence length="142" mass="15445">MRLLLWIFLATLITLLSSVGADSTRVTNSATTDSEPAFALSATYNANKKKNLRLDEKEGDADVDDYGDGERGVSISTLKNHLGKLKTILTTKLYDGIGAGVMRIMYRLGETPSTIQAKIGGNSVFTVMYKTWYAAKTAKITS</sequence>
<comment type="domain">
    <text evidence="5">The RxLR-dEER motif acts to carry the protein into the host cell cytoplasm through binding to cell surface phosphatidylinositol-3-phosphate.</text>
</comment>
<name>G1FRY1_PHYSO</name>
<evidence type="ECO:0000256" key="2">
    <source>
        <dbReference type="ARBA" id="ARBA00010400"/>
    </source>
</evidence>
<evidence type="ECO:0000256" key="4">
    <source>
        <dbReference type="ARBA" id="ARBA00022729"/>
    </source>
</evidence>
<organism evidence="6">
    <name type="scientific">Phytophthora sojae</name>
    <name type="common">Soybean stem and root rot agent</name>
    <name type="synonym">Phytophthora megasperma f. sp. glycines</name>
    <dbReference type="NCBI Taxonomy" id="67593"/>
    <lineage>
        <taxon>Eukaryota</taxon>
        <taxon>Sar</taxon>
        <taxon>Stramenopiles</taxon>
        <taxon>Oomycota</taxon>
        <taxon>Peronosporomycetes</taxon>
        <taxon>Peronosporales</taxon>
        <taxon>Peronosporaceae</taxon>
        <taxon>Phytophthora</taxon>
    </lineage>
</organism>
<dbReference type="AlphaFoldDB" id="G1FRY1"/>
<feature type="chain" id="PRO_5044961526" description="RxLR effector protein" evidence="5">
    <location>
        <begin position="22"/>
        <end position="142"/>
    </location>
</feature>
<keyword evidence="4 5" id="KW-0732">Signal</keyword>
<evidence type="ECO:0000313" key="6">
    <source>
        <dbReference type="EMBL" id="AEK80869.1"/>
    </source>
</evidence>
<comment type="function">
    <text evidence="5">Effector that suppresses plant defense responses during pathogen infection.</text>
</comment>
<feature type="signal peptide" evidence="5">
    <location>
        <begin position="1"/>
        <end position="21"/>
    </location>
</feature>
<proteinExistence type="inferred from homology"/>
<evidence type="ECO:0000256" key="5">
    <source>
        <dbReference type="RuleBase" id="RU367124"/>
    </source>
</evidence>
<keyword evidence="3 5" id="KW-0964">Secreted</keyword>